<dbReference type="Pfam" id="PF03632">
    <property type="entry name" value="Glyco_hydro_65m"/>
    <property type="match status" value="1"/>
</dbReference>
<dbReference type="InterPro" id="IPR005196">
    <property type="entry name" value="Glyco_hydro_65_N"/>
</dbReference>
<comment type="similarity">
    <text evidence="1">Belongs to the glycosyl hydrolase 65 family.</text>
</comment>
<evidence type="ECO:0000256" key="1">
    <source>
        <dbReference type="ARBA" id="ARBA00006768"/>
    </source>
</evidence>
<evidence type="ECO:0000259" key="4">
    <source>
        <dbReference type="Pfam" id="PF03632"/>
    </source>
</evidence>
<dbReference type="InterPro" id="IPR017045">
    <property type="entry name" value="Malt_Pase/Glycosyl_Hdrlase"/>
</dbReference>
<name>A0A1J5S7S8_9ZZZZ</name>
<reference evidence="7" key="1">
    <citation type="submission" date="2016-10" db="EMBL/GenBank/DDBJ databases">
        <title>Sequence of Gallionella enrichment culture.</title>
        <authorList>
            <person name="Poehlein A."/>
            <person name="Muehling M."/>
            <person name="Daniel R."/>
        </authorList>
    </citation>
    <scope>NUCLEOTIDE SEQUENCE</scope>
</reference>
<dbReference type="PANTHER" id="PTHR11051:SF8">
    <property type="entry name" value="PROTEIN-GLUCOSYLGALACTOSYLHYDROXYLYSINE GLUCOSIDASE"/>
    <property type="match status" value="1"/>
</dbReference>
<keyword evidence="3 7" id="KW-0808">Transferase</keyword>
<dbReference type="Gene3D" id="2.60.420.10">
    <property type="entry name" value="Maltose phosphorylase, domain 3"/>
    <property type="match status" value="1"/>
</dbReference>
<proteinExistence type="inferred from homology"/>
<dbReference type="InterPro" id="IPR012341">
    <property type="entry name" value="6hp_glycosidase-like_sf"/>
</dbReference>
<dbReference type="Pfam" id="PF03633">
    <property type="entry name" value="Glyco_hydro_65C"/>
    <property type="match status" value="1"/>
</dbReference>
<dbReference type="SUPFAM" id="SSF74650">
    <property type="entry name" value="Galactose mutarotase-like"/>
    <property type="match status" value="1"/>
</dbReference>
<feature type="domain" description="Glycoside hydrolase family 65 C-terminal" evidence="5">
    <location>
        <begin position="691"/>
        <end position="751"/>
    </location>
</feature>
<keyword evidence="2 7" id="KW-0328">Glycosyltransferase</keyword>
<dbReference type="Gene3D" id="1.50.10.10">
    <property type="match status" value="1"/>
</dbReference>
<dbReference type="InterPro" id="IPR005194">
    <property type="entry name" value="Glyco_hydro_65_C"/>
</dbReference>
<dbReference type="AlphaFoldDB" id="A0A1J5S7S8"/>
<dbReference type="Pfam" id="PF03636">
    <property type="entry name" value="Glyco_hydro_65N"/>
    <property type="match status" value="1"/>
</dbReference>
<comment type="caution">
    <text evidence="7">The sequence shown here is derived from an EMBL/GenBank/DDBJ whole genome shotgun (WGS) entry which is preliminary data.</text>
</comment>
<dbReference type="GO" id="GO:0016757">
    <property type="term" value="F:glycosyltransferase activity"/>
    <property type="evidence" value="ECO:0007669"/>
    <property type="project" value="UniProtKB-KW"/>
</dbReference>
<evidence type="ECO:0000256" key="3">
    <source>
        <dbReference type="ARBA" id="ARBA00022679"/>
    </source>
</evidence>
<dbReference type="GO" id="GO:0030246">
    <property type="term" value="F:carbohydrate binding"/>
    <property type="evidence" value="ECO:0007669"/>
    <property type="project" value="InterPro"/>
</dbReference>
<evidence type="ECO:0000313" key="7">
    <source>
        <dbReference type="EMBL" id="OIR03995.1"/>
    </source>
</evidence>
<organism evidence="7">
    <name type="scientific">mine drainage metagenome</name>
    <dbReference type="NCBI Taxonomy" id="410659"/>
    <lineage>
        <taxon>unclassified sequences</taxon>
        <taxon>metagenomes</taxon>
        <taxon>ecological metagenomes</taxon>
    </lineage>
</organism>
<dbReference type="EMBL" id="MLJW01000061">
    <property type="protein sequence ID" value="OIR03995.1"/>
    <property type="molecule type" value="Genomic_DNA"/>
</dbReference>
<dbReference type="InterPro" id="IPR005195">
    <property type="entry name" value="Glyco_hydro_65_M"/>
</dbReference>
<protein>
    <submittedName>
        <fullName evidence="7">Nigerose phosphorylase</fullName>
        <ecNumber evidence="7">2.4.1.279</ecNumber>
    </submittedName>
</protein>
<dbReference type="InterPro" id="IPR008928">
    <property type="entry name" value="6-hairpin_glycosidase_sf"/>
</dbReference>
<dbReference type="InterPro" id="IPR011013">
    <property type="entry name" value="Gal_mutarotase_sf_dom"/>
</dbReference>
<dbReference type="GO" id="GO:0004553">
    <property type="term" value="F:hydrolase activity, hydrolyzing O-glycosyl compounds"/>
    <property type="evidence" value="ECO:0007669"/>
    <property type="project" value="TreeGrafter"/>
</dbReference>
<dbReference type="Gene3D" id="2.70.98.40">
    <property type="entry name" value="Glycoside hydrolase, family 65, N-terminal domain"/>
    <property type="match status" value="1"/>
</dbReference>
<dbReference type="SUPFAM" id="SSF48208">
    <property type="entry name" value="Six-hairpin glycosidases"/>
    <property type="match status" value="1"/>
</dbReference>
<sequence>MTDSWTLSTRSHGGSRESLLRRGNVFQLANGYMGYRGTLDECGPEDSVGVMLAGLFDRVGDAWREPVNAPNGAFTRVELEGVELSALGGAVRSHRQVVHFKNARFERETEFMAKGRILRLRSERFLSADCPNLGVVRLELTCDKAARVTIRTGIDYNIWDLNGPHLLDLQASKRGRALVVRGRTNESSKRVCVAEVLNGDLGAETLVDQDHRNLRIYRLNLKPGQTCVLEKFFAVFTDNDRCDGSLEEAACAAASAAATSGFAACLARHDEKWAEKWRRCDVRIEGDDHAQRALRYSIFQLLMVAPVAGSANSIPARALSGQVYKGAVFWDTEMFMYPFFLHTFPATAVELLRYRIRTLDGARRKAATEGPGYRGALYAWESQDTGDEACSYFNIGDPLTGRNLRTHFRDKQVHISGDVAIAMWAYFKVTGDDSLLLDGGAEVILECARFYFSYAYYKKEKRRYEILDVVGPDEYHERVNNNAFTSMVARETFAIAGELVAYLKRAHPAELRTLLGKLDIEGELAGFQEARRRLYVPGPDRRTGVIEQFDGYHRLRPATPAELAAAKAHPNEYLGAGQGLAVHTQVIKQADVVMMLHLFRDRFDERVKRANWDYYEPRTEHGSSLSACAYALVATEFGNLDYAYTYFLKTATIDIEARYKVYVGTIFMGGSHPAANGGAWMTAVLGFGGVRADGKRLAIAPRLPKQWTALEFNLVHQGGAFRVKVTRSEVTVSAEAANGRTHSIDVAGRRIRCAPGKSVTVACSEPIPAAGTARRRRRS</sequence>
<evidence type="ECO:0000259" key="6">
    <source>
        <dbReference type="Pfam" id="PF03636"/>
    </source>
</evidence>
<dbReference type="InterPro" id="IPR037018">
    <property type="entry name" value="GH65_N"/>
</dbReference>
<gene>
    <name evidence="7" type="ORF">GALL_139320</name>
</gene>
<evidence type="ECO:0000256" key="2">
    <source>
        <dbReference type="ARBA" id="ARBA00022676"/>
    </source>
</evidence>
<dbReference type="EC" id="2.4.1.279" evidence="7"/>
<feature type="domain" description="Glycoside hydrolase family 65 N-terminal" evidence="6">
    <location>
        <begin position="15"/>
        <end position="238"/>
    </location>
</feature>
<evidence type="ECO:0000259" key="5">
    <source>
        <dbReference type="Pfam" id="PF03633"/>
    </source>
</evidence>
<accession>A0A1J5S7S8</accession>
<dbReference type="GO" id="GO:0005975">
    <property type="term" value="P:carbohydrate metabolic process"/>
    <property type="evidence" value="ECO:0007669"/>
    <property type="project" value="InterPro"/>
</dbReference>
<dbReference type="PIRSF" id="PIRSF036289">
    <property type="entry name" value="Glycosyl_hydrolase_malt_phosph"/>
    <property type="match status" value="1"/>
</dbReference>
<dbReference type="PANTHER" id="PTHR11051">
    <property type="entry name" value="GLYCOSYL HYDROLASE-RELATED"/>
    <property type="match status" value="1"/>
</dbReference>
<feature type="domain" description="Glycoside hydrolase family 65 central catalytic" evidence="4">
    <location>
        <begin position="295"/>
        <end position="680"/>
    </location>
</feature>